<gene>
    <name evidence="2" type="ORF">TVY486_0902020</name>
</gene>
<organism evidence="2">
    <name type="scientific">Trypanosoma vivax (strain Y486)</name>
    <dbReference type="NCBI Taxonomy" id="1055687"/>
    <lineage>
        <taxon>Eukaryota</taxon>
        <taxon>Discoba</taxon>
        <taxon>Euglenozoa</taxon>
        <taxon>Kinetoplastea</taxon>
        <taxon>Metakinetoplastina</taxon>
        <taxon>Trypanosomatida</taxon>
        <taxon>Trypanosomatidae</taxon>
        <taxon>Trypanosoma</taxon>
        <taxon>Duttonella</taxon>
    </lineage>
</organism>
<accession>G0U276</accession>
<keyword evidence="1" id="KW-0732">Signal</keyword>
<proteinExistence type="predicted"/>
<feature type="signal peptide" evidence="1">
    <location>
        <begin position="1"/>
        <end position="24"/>
    </location>
</feature>
<sequence length="100" mass="10799">MRWGWSGLALELCSAGIALPLAHAFSPSHIALSLFFHVTRLGVPLCHYVCEVATRRGSGDRWALRNNNGGASASHLTLFLVSGFSLLYHFAPIPPQGARV</sequence>
<dbReference type="AlphaFoldDB" id="G0U276"/>
<reference evidence="2" key="1">
    <citation type="journal article" date="2012" name="Proc. Natl. Acad. Sci. U.S.A.">
        <title>Antigenic diversity is generated by distinct evolutionary mechanisms in African trypanosome species.</title>
        <authorList>
            <person name="Jackson A.P."/>
            <person name="Berry A."/>
            <person name="Aslett M."/>
            <person name="Allison H.C."/>
            <person name="Burton P."/>
            <person name="Vavrova-Anderson J."/>
            <person name="Brown R."/>
            <person name="Browne H."/>
            <person name="Corton N."/>
            <person name="Hauser H."/>
            <person name="Gamble J."/>
            <person name="Gilderthorp R."/>
            <person name="Marcello L."/>
            <person name="McQuillan J."/>
            <person name="Otto T.D."/>
            <person name="Quail M.A."/>
            <person name="Sanders M.J."/>
            <person name="van Tonder A."/>
            <person name="Ginger M.L."/>
            <person name="Field M.C."/>
            <person name="Barry J.D."/>
            <person name="Hertz-Fowler C."/>
            <person name="Berriman M."/>
        </authorList>
    </citation>
    <scope>NUCLEOTIDE SEQUENCE</scope>
    <source>
        <strain evidence="2">Y486</strain>
    </source>
</reference>
<name>G0U276_TRYVY</name>
<evidence type="ECO:0000256" key="1">
    <source>
        <dbReference type="SAM" id="SignalP"/>
    </source>
</evidence>
<evidence type="ECO:0008006" key="3">
    <source>
        <dbReference type="Google" id="ProtNLM"/>
    </source>
</evidence>
<dbReference type="VEuPathDB" id="TriTrypDB:TvY486_0902020"/>
<feature type="chain" id="PRO_5003409833" description="Secreted protein" evidence="1">
    <location>
        <begin position="25"/>
        <end position="100"/>
    </location>
</feature>
<protein>
    <recommendedName>
        <fullName evidence="3">Secreted protein</fullName>
    </recommendedName>
</protein>
<dbReference type="EMBL" id="HE573025">
    <property type="protein sequence ID" value="CCC50379.1"/>
    <property type="molecule type" value="Genomic_DNA"/>
</dbReference>
<evidence type="ECO:0000313" key="2">
    <source>
        <dbReference type="EMBL" id="CCC50379.1"/>
    </source>
</evidence>